<keyword evidence="4 5" id="KW-0472">Membrane</keyword>
<evidence type="ECO:0000256" key="5">
    <source>
        <dbReference type="SAM" id="Phobius"/>
    </source>
</evidence>
<evidence type="ECO:0000256" key="1">
    <source>
        <dbReference type="ARBA" id="ARBA00004141"/>
    </source>
</evidence>
<dbReference type="AlphaFoldDB" id="A0A1F7TXE9"/>
<accession>A0A1F7TXE9</accession>
<protein>
    <recommendedName>
        <fullName evidence="8">DoxX family protein</fullName>
    </recommendedName>
</protein>
<reference evidence="6 7" key="1">
    <citation type="journal article" date="2016" name="Nat. Commun.">
        <title>Thousands of microbial genomes shed light on interconnected biogeochemical processes in an aquifer system.</title>
        <authorList>
            <person name="Anantharaman K."/>
            <person name="Brown C.T."/>
            <person name="Hug L.A."/>
            <person name="Sharon I."/>
            <person name="Castelle C.J."/>
            <person name="Probst A.J."/>
            <person name="Thomas B.C."/>
            <person name="Singh A."/>
            <person name="Wilkins M.J."/>
            <person name="Karaoz U."/>
            <person name="Brodie E.L."/>
            <person name="Williams K.H."/>
            <person name="Hubbard S.S."/>
            <person name="Banfield J.F."/>
        </authorList>
    </citation>
    <scope>NUCLEOTIDE SEQUENCE [LARGE SCALE GENOMIC DNA]</scope>
</reference>
<evidence type="ECO:0000313" key="7">
    <source>
        <dbReference type="Proteomes" id="UP000177097"/>
    </source>
</evidence>
<dbReference type="Pfam" id="PF07681">
    <property type="entry name" value="DoxX"/>
    <property type="match status" value="1"/>
</dbReference>
<evidence type="ECO:0000313" key="6">
    <source>
        <dbReference type="EMBL" id="OGL70693.1"/>
    </source>
</evidence>
<dbReference type="GO" id="GO:0016020">
    <property type="term" value="C:membrane"/>
    <property type="evidence" value="ECO:0007669"/>
    <property type="project" value="UniProtKB-SubCell"/>
</dbReference>
<keyword evidence="2 5" id="KW-0812">Transmembrane</keyword>
<evidence type="ECO:0000256" key="4">
    <source>
        <dbReference type="ARBA" id="ARBA00023136"/>
    </source>
</evidence>
<dbReference type="EMBL" id="MGDX01000027">
    <property type="protein sequence ID" value="OGL70693.1"/>
    <property type="molecule type" value="Genomic_DNA"/>
</dbReference>
<evidence type="ECO:0008006" key="8">
    <source>
        <dbReference type="Google" id="ProtNLM"/>
    </source>
</evidence>
<dbReference type="InterPro" id="IPR032808">
    <property type="entry name" value="DoxX"/>
</dbReference>
<keyword evidence="3 5" id="KW-1133">Transmembrane helix</keyword>
<name>A0A1F7TXE9_9BACT</name>
<feature type="transmembrane region" description="Helical" evidence="5">
    <location>
        <begin position="79"/>
        <end position="109"/>
    </location>
</feature>
<gene>
    <name evidence="6" type="ORF">A3C17_01765</name>
</gene>
<proteinExistence type="predicted"/>
<dbReference type="STRING" id="1802389.A3C17_01765"/>
<organism evidence="6 7">
    <name type="scientific">Candidatus Uhrbacteria bacterium RIFCSPHIGHO2_02_FULL_53_13</name>
    <dbReference type="NCBI Taxonomy" id="1802389"/>
    <lineage>
        <taxon>Bacteria</taxon>
        <taxon>Candidatus Uhriibacteriota</taxon>
    </lineage>
</organism>
<sequence>MKSRQAFDAIHESCHTGLFSGGLVLLRLTLGFLFFFAGFSKLTSDWTAAGFLASASGPFAAFFQSLAGSALVDGLNAWGLALIGMGLIFGVAVRSASYAGIVLMLLYYFAHFAENTAHGLIDEHMVYSVALLVIIGSGVGHAFGLDALIEQARVFKKRPWLSWMFG</sequence>
<feature type="transmembrane region" description="Helical" evidence="5">
    <location>
        <begin position="21"/>
        <end position="40"/>
    </location>
</feature>
<evidence type="ECO:0000256" key="2">
    <source>
        <dbReference type="ARBA" id="ARBA00022692"/>
    </source>
</evidence>
<evidence type="ECO:0000256" key="3">
    <source>
        <dbReference type="ARBA" id="ARBA00022989"/>
    </source>
</evidence>
<comment type="subcellular location">
    <subcellularLocation>
        <location evidence="1">Membrane</location>
        <topology evidence="1">Multi-pass membrane protein</topology>
    </subcellularLocation>
</comment>
<feature type="transmembrane region" description="Helical" evidence="5">
    <location>
        <begin position="129"/>
        <end position="149"/>
    </location>
</feature>
<comment type="caution">
    <text evidence="6">The sequence shown here is derived from an EMBL/GenBank/DDBJ whole genome shotgun (WGS) entry which is preliminary data.</text>
</comment>
<dbReference type="Proteomes" id="UP000177097">
    <property type="component" value="Unassembled WGS sequence"/>
</dbReference>